<comment type="function">
    <text evidence="16">Plays a role in short-term synaptic plasticity in a subset of GABAergic neurons in the brain.</text>
</comment>
<keyword evidence="9" id="KW-1133">Transmembrane helix</keyword>
<evidence type="ECO:0000256" key="20">
    <source>
        <dbReference type="PROSITE-ProRule" id="PRU00740"/>
    </source>
</evidence>
<protein>
    <recommendedName>
        <fullName evidence="18">Lysosome-associated membrane glycoprotein 5</fullName>
    </recommendedName>
    <alternativeName>
        <fullName evidence="19">Lysosome-associated membrane protein 5</fullName>
    </alternativeName>
</protein>
<comment type="caution">
    <text evidence="20">Lacks conserved residue(s) required for the propagation of feature annotation.</text>
</comment>
<dbReference type="PROSITE" id="PS51407">
    <property type="entry name" value="LAMP_3"/>
    <property type="match status" value="1"/>
</dbReference>
<dbReference type="InParanoid" id="K1RMK6"/>
<evidence type="ECO:0000256" key="14">
    <source>
        <dbReference type="ARBA" id="ARBA00023329"/>
    </source>
</evidence>
<evidence type="ECO:0000256" key="1">
    <source>
        <dbReference type="ARBA" id="ARBA00004151"/>
    </source>
</evidence>
<dbReference type="AlphaFoldDB" id="K1RMK6"/>
<evidence type="ECO:0000259" key="22">
    <source>
        <dbReference type="Pfam" id="PF21222"/>
    </source>
</evidence>
<dbReference type="GO" id="GO:0005765">
    <property type="term" value="C:lysosomal membrane"/>
    <property type="evidence" value="ECO:0007669"/>
    <property type="project" value="TreeGrafter"/>
</dbReference>
<evidence type="ECO:0000256" key="7">
    <source>
        <dbReference type="ARBA" id="ARBA00022729"/>
    </source>
</evidence>
<dbReference type="HOGENOM" id="CLU_720132_0_0_1"/>
<evidence type="ECO:0000256" key="8">
    <source>
        <dbReference type="ARBA" id="ARBA00022753"/>
    </source>
</evidence>
<dbReference type="CDD" id="cd12087">
    <property type="entry name" value="TM_EGFR-like"/>
    <property type="match status" value="1"/>
</dbReference>
<dbReference type="PANTHER" id="PTHR11506">
    <property type="entry name" value="LYSOSOME-ASSOCIATED MEMBRANE GLYCOPROTEIN"/>
    <property type="match status" value="1"/>
</dbReference>
<keyword evidence="11 20" id="KW-0472">Membrane</keyword>
<dbReference type="Pfam" id="PF01299">
    <property type="entry name" value="Lamp2-like_luminal"/>
    <property type="match status" value="1"/>
</dbReference>
<dbReference type="GO" id="GO:0031902">
    <property type="term" value="C:late endosome membrane"/>
    <property type="evidence" value="ECO:0007669"/>
    <property type="project" value="TreeGrafter"/>
</dbReference>
<evidence type="ECO:0000256" key="6">
    <source>
        <dbReference type="ARBA" id="ARBA00022692"/>
    </source>
</evidence>
<evidence type="ECO:0000259" key="21">
    <source>
        <dbReference type="Pfam" id="PF01299"/>
    </source>
</evidence>
<dbReference type="PRINTS" id="PR00336">
    <property type="entry name" value="LYSASSOCTDMP"/>
</dbReference>
<dbReference type="GO" id="GO:0072594">
    <property type="term" value="P:establishment of protein localization to organelle"/>
    <property type="evidence" value="ECO:0007669"/>
    <property type="project" value="TreeGrafter"/>
</dbReference>
<keyword evidence="7" id="KW-0732">Signal</keyword>
<comment type="similarity">
    <text evidence="5 20">Belongs to the LAMP family.</text>
</comment>
<dbReference type="Pfam" id="PF21222">
    <property type="entry name" value="Lamp2_2nd"/>
    <property type="match status" value="1"/>
</dbReference>
<keyword evidence="8" id="KW-0967">Endosome</keyword>
<proteinExistence type="inferred from homology"/>
<organism evidence="23">
    <name type="scientific">Magallana gigas</name>
    <name type="common">Pacific oyster</name>
    <name type="synonym">Crassostrea gigas</name>
    <dbReference type="NCBI Taxonomy" id="29159"/>
    <lineage>
        <taxon>Eukaryota</taxon>
        <taxon>Metazoa</taxon>
        <taxon>Spiralia</taxon>
        <taxon>Lophotrochozoa</taxon>
        <taxon>Mollusca</taxon>
        <taxon>Bivalvia</taxon>
        <taxon>Autobranchia</taxon>
        <taxon>Pteriomorphia</taxon>
        <taxon>Ostreida</taxon>
        <taxon>Ostreoidea</taxon>
        <taxon>Ostreidae</taxon>
        <taxon>Magallana</taxon>
    </lineage>
</organism>
<accession>K1RMK6</accession>
<name>K1RMK6_MAGGI</name>
<sequence>MEGSFRMMVTINKTTIIVDVPSKEEVNVTGMCASGNETESSITITPKSGPLKSLTFDFKINKNKDMADKSELVSMSAEVMVDGKVEPISANKTLLVLSNPKLFYKCDVGSNFTADKVIFKYEQLKVQAFNVENEKFAENGEDCSEDVGPIPAPGNIPVNTYAVTEGNKTCIVFKGSMKFVIPYVAKSGNATEPVGLPEKFTVSGSCNFLLNGEVSQKMEVKFYEDWILTIYFTDSDNKTDVQNQLTADSSDKYYISQIELEYEYNSNLFVTADESILGKKAKFTAANLTLWETGKGKSYMCNKESTINLSSKDGFELTVSKVQYQAFKKGNSNDFGDASECAADEETNSIVPIAVGAALAGLVIIVLIAYLIGRKRSRAGYEQV</sequence>
<evidence type="ECO:0000256" key="16">
    <source>
        <dbReference type="ARBA" id="ARBA00053950"/>
    </source>
</evidence>
<evidence type="ECO:0000313" key="23">
    <source>
        <dbReference type="EMBL" id="EKC35611.1"/>
    </source>
</evidence>
<evidence type="ECO:0000256" key="9">
    <source>
        <dbReference type="ARBA" id="ARBA00022989"/>
    </source>
</evidence>
<keyword evidence="12" id="KW-0325">Glycoprotein</keyword>
<dbReference type="FunCoup" id="K1RMK6">
    <property type="interactions" value="443"/>
</dbReference>
<keyword evidence="13" id="KW-0966">Cell projection</keyword>
<dbReference type="InterPro" id="IPR002000">
    <property type="entry name" value="Lysosome-assoc_membr_glycop"/>
</dbReference>
<evidence type="ECO:0000256" key="4">
    <source>
        <dbReference type="ARBA" id="ARBA00004279"/>
    </source>
</evidence>
<dbReference type="PANTHER" id="PTHR11506:SF35">
    <property type="entry name" value="LYSOSOME-ASSOCIATED MEMBRANE GLYCOPROTEIN 5"/>
    <property type="match status" value="1"/>
</dbReference>
<evidence type="ECO:0000256" key="11">
    <source>
        <dbReference type="ARBA" id="ARBA00023136"/>
    </source>
</evidence>
<dbReference type="InterPro" id="IPR048524">
    <property type="entry name" value="Lamp2-like_TM"/>
</dbReference>
<evidence type="ECO:0000256" key="2">
    <source>
        <dbReference type="ARBA" id="ARBA00004158"/>
    </source>
</evidence>
<feature type="domain" description="Lysosome-associated membrane glycoprotein 2-like luminal" evidence="21">
    <location>
        <begin position="158"/>
        <end position="328"/>
    </location>
</feature>
<keyword evidence="14" id="KW-0968">Cytoplasmic vesicle</keyword>
<keyword evidence="6 20" id="KW-0812">Transmembrane</keyword>
<evidence type="ECO:0000256" key="17">
    <source>
        <dbReference type="ARBA" id="ARBA00060492"/>
    </source>
</evidence>
<evidence type="ECO:0000256" key="10">
    <source>
        <dbReference type="ARBA" id="ARBA00023018"/>
    </source>
</evidence>
<evidence type="ECO:0000256" key="5">
    <source>
        <dbReference type="ARBA" id="ARBA00009644"/>
    </source>
</evidence>
<evidence type="ECO:0000256" key="15">
    <source>
        <dbReference type="ARBA" id="ARBA00029428"/>
    </source>
</evidence>
<dbReference type="EMBL" id="JH817383">
    <property type="protein sequence ID" value="EKC35611.1"/>
    <property type="molecule type" value="Genomic_DNA"/>
</dbReference>
<evidence type="ECO:0000256" key="12">
    <source>
        <dbReference type="ARBA" id="ARBA00023180"/>
    </source>
</evidence>
<reference evidence="23" key="1">
    <citation type="journal article" date="2012" name="Nature">
        <title>The oyster genome reveals stress adaptation and complexity of shell formation.</title>
        <authorList>
            <person name="Zhang G."/>
            <person name="Fang X."/>
            <person name="Guo X."/>
            <person name="Li L."/>
            <person name="Luo R."/>
            <person name="Xu F."/>
            <person name="Yang P."/>
            <person name="Zhang L."/>
            <person name="Wang X."/>
            <person name="Qi H."/>
            <person name="Xiong Z."/>
            <person name="Que H."/>
            <person name="Xie Y."/>
            <person name="Holland P.W."/>
            <person name="Paps J."/>
            <person name="Zhu Y."/>
            <person name="Wu F."/>
            <person name="Chen Y."/>
            <person name="Wang J."/>
            <person name="Peng C."/>
            <person name="Meng J."/>
            <person name="Yang L."/>
            <person name="Liu J."/>
            <person name="Wen B."/>
            <person name="Zhang N."/>
            <person name="Huang Z."/>
            <person name="Zhu Q."/>
            <person name="Feng Y."/>
            <person name="Mount A."/>
            <person name="Hedgecock D."/>
            <person name="Xu Z."/>
            <person name="Liu Y."/>
            <person name="Domazet-Loso T."/>
            <person name="Du Y."/>
            <person name="Sun X."/>
            <person name="Zhang S."/>
            <person name="Liu B."/>
            <person name="Cheng P."/>
            <person name="Jiang X."/>
            <person name="Li J."/>
            <person name="Fan D."/>
            <person name="Wang W."/>
            <person name="Fu W."/>
            <person name="Wang T."/>
            <person name="Wang B."/>
            <person name="Zhang J."/>
            <person name="Peng Z."/>
            <person name="Li Y."/>
            <person name="Li N."/>
            <person name="Wang J."/>
            <person name="Chen M."/>
            <person name="He Y."/>
            <person name="Tan F."/>
            <person name="Song X."/>
            <person name="Zheng Q."/>
            <person name="Huang R."/>
            <person name="Yang H."/>
            <person name="Du X."/>
            <person name="Chen L."/>
            <person name="Yang M."/>
            <person name="Gaffney P.M."/>
            <person name="Wang S."/>
            <person name="Luo L."/>
            <person name="She Z."/>
            <person name="Ming Y."/>
            <person name="Huang W."/>
            <person name="Zhang S."/>
            <person name="Huang B."/>
            <person name="Zhang Y."/>
            <person name="Qu T."/>
            <person name="Ni P."/>
            <person name="Miao G."/>
            <person name="Wang J."/>
            <person name="Wang Q."/>
            <person name="Steinberg C.E."/>
            <person name="Wang H."/>
            <person name="Li N."/>
            <person name="Qian L."/>
            <person name="Zhang G."/>
            <person name="Li Y."/>
            <person name="Yang H."/>
            <person name="Liu X."/>
            <person name="Wang J."/>
            <person name="Yin Y."/>
            <person name="Wang J."/>
        </authorList>
    </citation>
    <scope>NUCLEOTIDE SEQUENCE [LARGE SCALE GENOMIC DNA]</scope>
    <source>
        <strain evidence="23">05x7-T-G4-1.051#20</strain>
    </source>
</reference>
<evidence type="ECO:0000256" key="13">
    <source>
        <dbReference type="ARBA" id="ARBA00023273"/>
    </source>
</evidence>
<evidence type="ECO:0000256" key="18">
    <source>
        <dbReference type="ARBA" id="ARBA00074379"/>
    </source>
</evidence>
<dbReference type="GO" id="GO:0005886">
    <property type="term" value="C:plasma membrane"/>
    <property type="evidence" value="ECO:0007669"/>
    <property type="project" value="UniProtKB-SubCell"/>
</dbReference>
<dbReference type="InterPro" id="IPR048528">
    <property type="entry name" value="Lamp2-like_luminal"/>
</dbReference>
<keyword evidence="10" id="KW-0770">Synapse</keyword>
<dbReference type="Gene3D" id="2.40.160.110">
    <property type="match status" value="2"/>
</dbReference>
<feature type="domain" description="Lysosome-associated membrane glycoprotein 2-like transmembrane" evidence="22">
    <location>
        <begin position="351"/>
        <end position="381"/>
    </location>
</feature>
<evidence type="ECO:0000256" key="19">
    <source>
        <dbReference type="ARBA" id="ARBA00076257"/>
    </source>
</evidence>
<gene>
    <name evidence="23" type="ORF">CGI_10016609</name>
</gene>
<evidence type="ECO:0000256" key="3">
    <source>
        <dbReference type="ARBA" id="ARBA00004172"/>
    </source>
</evidence>
<comment type="subcellular location">
    <subcellularLocation>
        <location evidence="4">Cell projection</location>
        <location evidence="4">Dendrite</location>
    </subcellularLocation>
    <subcellularLocation>
        <location evidence="17">Cell projection</location>
        <location evidence="17">Growth cone membrane</location>
        <topology evidence="17">Single-pass type I membrane protein</topology>
    </subcellularLocation>
    <subcellularLocation>
        <location evidence="15">Cytoplasmic vesicle</location>
        <location evidence="15">Secretory vesicle</location>
        <location evidence="15">Synaptic vesicle membrane</location>
        <topology evidence="15">Single-pass type I membrane protein</topology>
    </subcellularLocation>
    <subcellularLocation>
        <location evidence="2">Early endosome membrane</location>
        <topology evidence="2">Single-pass type I membrane protein</topology>
    </subcellularLocation>
    <subcellularLocation>
        <location evidence="1">Endoplasmic reticulum-Golgi intermediate compartment membrane</location>
        <topology evidence="1">Single-pass type I membrane protein</topology>
    </subcellularLocation>
    <subcellularLocation>
        <location evidence="20">Membrane</location>
        <topology evidence="20">Single-pass type I membrane protein</topology>
    </subcellularLocation>
    <subcellularLocation>
        <location evidence="3">Recycling endosome</location>
    </subcellularLocation>
</comment>